<feature type="region of interest" description="Disordered" evidence="1">
    <location>
        <begin position="59"/>
        <end position="88"/>
    </location>
</feature>
<dbReference type="EMBL" id="MCFH01000034">
    <property type="protein sequence ID" value="ORX46583.1"/>
    <property type="molecule type" value="Genomic_DNA"/>
</dbReference>
<evidence type="ECO:0000313" key="3">
    <source>
        <dbReference type="EMBL" id="ORX46583.1"/>
    </source>
</evidence>
<comment type="caution">
    <text evidence="3">The sequence shown here is derived from an EMBL/GenBank/DDBJ whole genome shotgun (WGS) entry which is preliminary data.</text>
</comment>
<keyword evidence="2" id="KW-0812">Transmembrane</keyword>
<evidence type="ECO:0000313" key="4">
    <source>
        <dbReference type="Proteomes" id="UP000193719"/>
    </source>
</evidence>
<feature type="transmembrane region" description="Helical" evidence="2">
    <location>
        <begin position="343"/>
        <end position="368"/>
    </location>
</feature>
<evidence type="ECO:0000256" key="1">
    <source>
        <dbReference type="SAM" id="MobiDB-lite"/>
    </source>
</evidence>
<keyword evidence="2" id="KW-0472">Membrane</keyword>
<feature type="compositionally biased region" description="Low complexity" evidence="1">
    <location>
        <begin position="582"/>
        <end position="592"/>
    </location>
</feature>
<proteinExistence type="predicted"/>
<reference evidence="3 4" key="1">
    <citation type="submission" date="2016-08" db="EMBL/GenBank/DDBJ databases">
        <title>Genomes of anaerobic fungi encode conserved fungal cellulosomes for biomass hydrolysis.</title>
        <authorList>
            <consortium name="DOE Joint Genome Institute"/>
            <person name="Haitjema C.H."/>
            <person name="Gilmore S.P."/>
            <person name="Henske J.K."/>
            <person name="Solomon K.V."/>
            <person name="De Groot R."/>
            <person name="Kuo A."/>
            <person name="Mondo S.J."/>
            <person name="Salamov A.A."/>
            <person name="Labutti K."/>
            <person name="Zhao Z."/>
            <person name="Chiniquy J."/>
            <person name="Barry K."/>
            <person name="Brewer H.M."/>
            <person name="Purvine S.O."/>
            <person name="Wright A.T."/>
            <person name="Boxma B."/>
            <person name="Van Alen T."/>
            <person name="Hackstein J.H."/>
            <person name="Baker S.E."/>
            <person name="Grigoriev I.V."/>
            <person name="O'Malley M.A."/>
        </authorList>
    </citation>
    <scope>NUCLEOTIDE SEQUENCE [LARGE SCALE GENOMIC DNA]</scope>
    <source>
        <strain evidence="4">finn</strain>
    </source>
</reference>
<dbReference type="AlphaFoldDB" id="A0A1Y1V3P2"/>
<sequence length="796" mass="91278">MNLNNTDRDTHSYDKTSNEYNSSILKRNRANSAISVPNGYSNGQCNNKHGNSNIYNSPAMSISSTQTTPLTNPHHHHVHSRSSSLNSNYSSIRYNNLKTIVNKNENSRDSPLLKNSNLKFIKNNGGNNYKNISNEISDNKFEKKKIFSESSKPLSVRKDSKDSFAHDSLNVLKIENDVTSQLHKTHSNDLTDNIMVSNKKILKEDNLIKNNNIPVLLNKPKDNDIDTHMNYSEKENILIHPASSDIGSYFVSNNQIKPKSSISYQYDSNTKTLRNSNTATLNNLAANMNNYSLNNYVNANYLDVRKKYSSCYSISSNSTILAPPKKYLNHNYSIYNYPKIKHMFYVVIIMLTIYIISLFTLFSTRWIIVNTKWTNSTQNEAAETIETINHNLIYHYEFGMYNFCYKDNSENSNSQDGVCNSIEKYCPFFCTETSCINFNPKNEGKSFEDKIVVEDSTDPEYSFCKLTSRSRNISVIYISLFTLNLAIAISILCITIKYHGNDKKNLKSKLIKRLSYISEHYSVPSKFKNSNNNIASSSNNNSTSYLNNNVNEISNIELHRQFSEPETYDIDNDTVKSRPTSNNENNNNNNNNSRNQRYHSYSAHITYNLPNSATRSIENNSNISPSNNNSPIIQTASIMEQNKIAEEKEKEILKTRRILRTLFSFLIIFSFILGLTGIYYIKKWYKEHRHIGMFYLKDTDIVKSDITLDVSIGVSLILICIVSAVNIIISLYLIILLSIIHHSKSKTYWHNDNDEDTYSHYSQSYDSLHPPSIYSQNNFNYNSNNGYNQSTSNIIP</sequence>
<accession>A0A1Y1V3P2</accession>
<feature type="transmembrane region" description="Helical" evidence="2">
    <location>
        <begin position="658"/>
        <end position="681"/>
    </location>
</feature>
<feature type="transmembrane region" description="Helical" evidence="2">
    <location>
        <begin position="475"/>
        <end position="498"/>
    </location>
</feature>
<organism evidence="3 4">
    <name type="scientific">Piromyces finnis</name>
    <dbReference type="NCBI Taxonomy" id="1754191"/>
    <lineage>
        <taxon>Eukaryota</taxon>
        <taxon>Fungi</taxon>
        <taxon>Fungi incertae sedis</taxon>
        <taxon>Chytridiomycota</taxon>
        <taxon>Chytridiomycota incertae sedis</taxon>
        <taxon>Neocallimastigomycetes</taxon>
        <taxon>Neocallimastigales</taxon>
        <taxon>Neocallimastigaceae</taxon>
        <taxon>Piromyces</taxon>
    </lineage>
</organism>
<feature type="compositionally biased region" description="Basic and acidic residues" evidence="1">
    <location>
        <begin position="1"/>
        <end position="17"/>
    </location>
</feature>
<feature type="region of interest" description="Disordered" evidence="1">
    <location>
        <begin position="565"/>
        <end position="596"/>
    </location>
</feature>
<feature type="transmembrane region" description="Helical" evidence="2">
    <location>
        <begin position="712"/>
        <end position="740"/>
    </location>
</feature>
<reference evidence="3 4" key="2">
    <citation type="submission" date="2016-08" db="EMBL/GenBank/DDBJ databases">
        <title>Pervasive Adenine N6-methylation of Active Genes in Fungi.</title>
        <authorList>
            <consortium name="DOE Joint Genome Institute"/>
            <person name="Mondo S.J."/>
            <person name="Dannebaum R.O."/>
            <person name="Kuo R.C."/>
            <person name="Labutti K."/>
            <person name="Haridas S."/>
            <person name="Kuo A."/>
            <person name="Salamov A."/>
            <person name="Ahrendt S.R."/>
            <person name="Lipzen A."/>
            <person name="Sullivan W."/>
            <person name="Andreopoulos W.B."/>
            <person name="Clum A."/>
            <person name="Lindquist E."/>
            <person name="Daum C."/>
            <person name="Ramamoorthy G.K."/>
            <person name="Gryganskyi A."/>
            <person name="Culley D."/>
            <person name="Magnuson J.K."/>
            <person name="James T.Y."/>
            <person name="O'Malley M.A."/>
            <person name="Stajich J.E."/>
            <person name="Spatafora J.W."/>
            <person name="Visel A."/>
            <person name="Grigoriev I.V."/>
        </authorList>
    </citation>
    <scope>NUCLEOTIDE SEQUENCE [LARGE SCALE GENOMIC DNA]</scope>
    <source>
        <strain evidence="4">finn</strain>
    </source>
</reference>
<keyword evidence="4" id="KW-1185">Reference proteome</keyword>
<gene>
    <name evidence="3" type="ORF">BCR36DRAFT_372049</name>
</gene>
<dbReference type="OrthoDB" id="10629782at2759"/>
<keyword evidence="2" id="KW-1133">Transmembrane helix</keyword>
<name>A0A1Y1V3P2_9FUNG</name>
<feature type="compositionally biased region" description="Polar residues" evidence="1">
    <location>
        <begin position="59"/>
        <end position="71"/>
    </location>
</feature>
<dbReference type="Proteomes" id="UP000193719">
    <property type="component" value="Unassembled WGS sequence"/>
</dbReference>
<protein>
    <submittedName>
        <fullName evidence="3">Uncharacterized protein</fullName>
    </submittedName>
</protein>
<evidence type="ECO:0000256" key="2">
    <source>
        <dbReference type="SAM" id="Phobius"/>
    </source>
</evidence>
<feature type="region of interest" description="Disordered" evidence="1">
    <location>
        <begin position="1"/>
        <end position="23"/>
    </location>
</feature>